<dbReference type="GO" id="GO:0004347">
    <property type="term" value="F:glucose-6-phosphate isomerase activity"/>
    <property type="evidence" value="ECO:0007669"/>
    <property type="project" value="UniProtKB-EC"/>
</dbReference>
<proteinExistence type="inferred from homology"/>
<dbReference type="EMBL" id="CABGHF010000001">
    <property type="protein sequence ID" value="VUS27804.1"/>
    <property type="molecule type" value="Genomic_DNA"/>
</dbReference>
<evidence type="ECO:0000313" key="8">
    <source>
        <dbReference type="EMBL" id="VUS27804.1"/>
    </source>
</evidence>
<reference evidence="10 11" key="1">
    <citation type="submission" date="2019-07" db="EMBL/GenBank/DDBJ databases">
        <authorList>
            <person name="Brisse S."/>
            <person name="Rodrigues C."/>
            <person name="Thorpe H."/>
        </authorList>
    </citation>
    <scope>NUCLEOTIDE SEQUENCE [LARGE SCALE GENOMIC DNA]</scope>
    <source>
        <strain evidence="8">SB6408</strain>
        <strain evidence="9">SB6411</strain>
    </source>
</reference>
<feature type="domain" description="Glucose-6-phosphate isomerase prokaryote" evidence="7">
    <location>
        <begin position="33"/>
        <end position="214"/>
    </location>
</feature>
<dbReference type="InterPro" id="IPR011051">
    <property type="entry name" value="RmlC_Cupin_sf"/>
</dbReference>
<evidence type="ECO:0000313" key="11">
    <source>
        <dbReference type="Proteomes" id="UP000318370"/>
    </source>
</evidence>
<dbReference type="EC" id="5.3.1.9" evidence="3"/>
<name>A0A564H5B5_9ENTR</name>
<dbReference type="Gene3D" id="2.60.120.10">
    <property type="entry name" value="Jelly Rolls"/>
    <property type="match status" value="1"/>
</dbReference>
<dbReference type="InterPro" id="IPR010551">
    <property type="entry name" value="G6P_isomerase_prok"/>
</dbReference>
<protein>
    <recommendedName>
        <fullName evidence="3">glucose-6-phosphate isomerase</fullName>
        <ecNumber evidence="3">5.3.1.9</ecNumber>
    </recommendedName>
</protein>
<accession>A0A564H5B5</accession>
<evidence type="ECO:0000256" key="1">
    <source>
        <dbReference type="ARBA" id="ARBA00004926"/>
    </source>
</evidence>
<evidence type="ECO:0000313" key="10">
    <source>
        <dbReference type="Proteomes" id="UP000317652"/>
    </source>
</evidence>
<dbReference type="EMBL" id="CABGGS010000047">
    <property type="protein sequence ID" value="VUT02505.1"/>
    <property type="molecule type" value="Genomic_DNA"/>
</dbReference>
<dbReference type="CDD" id="cd02218">
    <property type="entry name" value="cupin_PGI"/>
    <property type="match status" value="1"/>
</dbReference>
<sequence>MKLLTHSGIPLWLDTDEVMALKAPLNYLGYGRKKAGQMAGLLWEFSEEKKDTLVYDVYRGIAFPEDEKLLEVDKYRYDITIVLSGLIGQERKKTSGHYHGINESGKNTHPEVYEVISGTAAYVLQKSPDYSVEPQDLAVDDIIIAVVKAGQSIIVPPNYGHCAINIGDGPLVFSNLAYVPCAIHYEPVQYYHGMSCSVYEENGQLTVVKNKHYPQLPKIRFATVKENPRLGIVFNKPVYQSYQEDPQRFHFLGNVDSYVDEIMSMLDIHDELLPVREGR</sequence>
<evidence type="ECO:0000256" key="3">
    <source>
        <dbReference type="ARBA" id="ARBA00011952"/>
    </source>
</evidence>
<dbReference type="Proteomes" id="UP000318370">
    <property type="component" value="Unassembled WGS sequence"/>
</dbReference>
<dbReference type="UniPathway" id="UPA00109">
    <property type="reaction ID" value="UER00181"/>
</dbReference>
<organism evidence="8 11">
    <name type="scientific">Klebsiella spallanzanii</name>
    <dbReference type="NCBI Taxonomy" id="2587528"/>
    <lineage>
        <taxon>Bacteria</taxon>
        <taxon>Pseudomonadati</taxon>
        <taxon>Pseudomonadota</taxon>
        <taxon>Gammaproteobacteria</taxon>
        <taxon>Enterobacterales</taxon>
        <taxon>Enterobacteriaceae</taxon>
        <taxon>Klebsiella/Raoultella group</taxon>
        <taxon>Klebsiella</taxon>
    </lineage>
</organism>
<dbReference type="AlphaFoldDB" id="A0A564H5B5"/>
<dbReference type="Pfam" id="PF06560">
    <property type="entry name" value="GPI"/>
    <property type="match status" value="1"/>
</dbReference>
<dbReference type="SUPFAM" id="SSF51182">
    <property type="entry name" value="RmlC-like cupins"/>
    <property type="match status" value="1"/>
</dbReference>
<keyword evidence="5" id="KW-0324">Glycolysis</keyword>
<keyword evidence="10" id="KW-1185">Reference proteome</keyword>
<comment type="catalytic activity">
    <reaction evidence="6">
        <text>alpha-D-glucose 6-phosphate = beta-D-fructose 6-phosphate</text>
        <dbReference type="Rhea" id="RHEA:11816"/>
        <dbReference type="ChEBI" id="CHEBI:57634"/>
        <dbReference type="ChEBI" id="CHEBI:58225"/>
        <dbReference type="EC" id="5.3.1.9"/>
    </reaction>
</comment>
<comment type="similarity">
    <text evidence="2">Belongs to the archaeal-type GPI family.</text>
</comment>
<keyword evidence="8" id="KW-0413">Isomerase</keyword>
<comment type="pathway">
    <text evidence="1">Carbohydrate degradation; glycolysis; D-glyceraldehyde 3-phosphate and glycerone phosphate from D-glucose: step 2/4.</text>
</comment>
<dbReference type="Proteomes" id="UP000317652">
    <property type="component" value="Unassembled WGS sequence"/>
</dbReference>
<evidence type="ECO:0000256" key="6">
    <source>
        <dbReference type="ARBA" id="ARBA00029321"/>
    </source>
</evidence>
<dbReference type="GO" id="GO:0005737">
    <property type="term" value="C:cytoplasm"/>
    <property type="evidence" value="ECO:0007669"/>
    <property type="project" value="InterPro"/>
</dbReference>
<evidence type="ECO:0000256" key="5">
    <source>
        <dbReference type="ARBA" id="ARBA00023152"/>
    </source>
</evidence>
<gene>
    <name evidence="8" type="primary">pgiA</name>
    <name evidence="8" type="ORF">SB6408_00060</name>
    <name evidence="9" type="ORF">SB6411_04219</name>
</gene>
<dbReference type="RefSeq" id="WP_139537845.1">
    <property type="nucleotide sequence ID" value="NZ_CABEJC010000010.1"/>
</dbReference>
<evidence type="ECO:0000256" key="4">
    <source>
        <dbReference type="ARBA" id="ARBA00022432"/>
    </source>
</evidence>
<dbReference type="GO" id="GO:0006094">
    <property type="term" value="P:gluconeogenesis"/>
    <property type="evidence" value="ECO:0007669"/>
    <property type="project" value="UniProtKB-KW"/>
</dbReference>
<evidence type="ECO:0000259" key="7">
    <source>
        <dbReference type="Pfam" id="PF06560"/>
    </source>
</evidence>
<evidence type="ECO:0000256" key="2">
    <source>
        <dbReference type="ARBA" id="ARBA00006542"/>
    </source>
</evidence>
<dbReference type="GO" id="GO:0006096">
    <property type="term" value="P:glycolytic process"/>
    <property type="evidence" value="ECO:0007669"/>
    <property type="project" value="UniProtKB-UniPathway"/>
</dbReference>
<evidence type="ECO:0000313" key="9">
    <source>
        <dbReference type="EMBL" id="VUT02505.1"/>
    </source>
</evidence>
<dbReference type="InterPro" id="IPR014710">
    <property type="entry name" value="RmlC-like_jellyroll"/>
</dbReference>
<keyword evidence="4" id="KW-0312">Gluconeogenesis</keyword>